<protein>
    <submittedName>
        <fullName evidence="2">Uncharacterized protein</fullName>
    </submittedName>
</protein>
<comment type="caution">
    <text evidence="2">The sequence shown here is derived from an EMBL/GenBank/DDBJ whole genome shotgun (WGS) entry which is preliminary data.</text>
</comment>
<evidence type="ECO:0000313" key="3">
    <source>
        <dbReference type="Proteomes" id="UP000324222"/>
    </source>
</evidence>
<gene>
    <name evidence="2" type="ORF">E2C01_020886</name>
</gene>
<keyword evidence="3" id="KW-1185">Reference proteome</keyword>
<proteinExistence type="predicted"/>
<evidence type="ECO:0000256" key="1">
    <source>
        <dbReference type="SAM" id="MobiDB-lite"/>
    </source>
</evidence>
<feature type="region of interest" description="Disordered" evidence="1">
    <location>
        <begin position="129"/>
        <end position="154"/>
    </location>
</feature>
<accession>A0A5B7E1S9</accession>
<feature type="compositionally biased region" description="Low complexity" evidence="1">
    <location>
        <begin position="131"/>
        <end position="145"/>
    </location>
</feature>
<evidence type="ECO:0000313" key="2">
    <source>
        <dbReference type="EMBL" id="MPC27708.1"/>
    </source>
</evidence>
<dbReference type="Proteomes" id="UP000324222">
    <property type="component" value="Unassembled WGS sequence"/>
</dbReference>
<name>A0A5B7E1S9_PORTR</name>
<organism evidence="2 3">
    <name type="scientific">Portunus trituberculatus</name>
    <name type="common">Swimming crab</name>
    <name type="synonym">Neptunus trituberculatus</name>
    <dbReference type="NCBI Taxonomy" id="210409"/>
    <lineage>
        <taxon>Eukaryota</taxon>
        <taxon>Metazoa</taxon>
        <taxon>Ecdysozoa</taxon>
        <taxon>Arthropoda</taxon>
        <taxon>Crustacea</taxon>
        <taxon>Multicrustacea</taxon>
        <taxon>Malacostraca</taxon>
        <taxon>Eumalacostraca</taxon>
        <taxon>Eucarida</taxon>
        <taxon>Decapoda</taxon>
        <taxon>Pleocyemata</taxon>
        <taxon>Brachyura</taxon>
        <taxon>Eubrachyura</taxon>
        <taxon>Portunoidea</taxon>
        <taxon>Portunidae</taxon>
        <taxon>Portuninae</taxon>
        <taxon>Portunus</taxon>
    </lineage>
</organism>
<reference evidence="2 3" key="1">
    <citation type="submission" date="2019-05" db="EMBL/GenBank/DDBJ databases">
        <title>Another draft genome of Portunus trituberculatus and its Hox gene families provides insights of decapod evolution.</title>
        <authorList>
            <person name="Jeong J.-H."/>
            <person name="Song I."/>
            <person name="Kim S."/>
            <person name="Choi T."/>
            <person name="Kim D."/>
            <person name="Ryu S."/>
            <person name="Kim W."/>
        </authorList>
    </citation>
    <scope>NUCLEOTIDE SEQUENCE [LARGE SCALE GENOMIC DNA]</scope>
    <source>
        <tissue evidence="2">Muscle</tissue>
    </source>
</reference>
<sequence>MIITKHINTLTVMAAGGKRSSYTISYKQQVVDYAIEDGNRTVARAFGLPHMEKIIPVWQHQEGQLKNTRKDKHNLHCLASHWPELEDDTKIKKMSDHAKRLYKCCEESDTVGTTQYSYSSDTDAPVDIFASSSSSSSQDSPTGSSYISYNINKS</sequence>
<dbReference type="EMBL" id="VSRR010001792">
    <property type="protein sequence ID" value="MPC27708.1"/>
    <property type="molecule type" value="Genomic_DNA"/>
</dbReference>
<dbReference type="AlphaFoldDB" id="A0A5B7E1S9"/>